<organism evidence="2 3">
    <name type="scientific">Seminavis robusta</name>
    <dbReference type="NCBI Taxonomy" id="568900"/>
    <lineage>
        <taxon>Eukaryota</taxon>
        <taxon>Sar</taxon>
        <taxon>Stramenopiles</taxon>
        <taxon>Ochrophyta</taxon>
        <taxon>Bacillariophyta</taxon>
        <taxon>Bacillariophyceae</taxon>
        <taxon>Bacillariophycidae</taxon>
        <taxon>Naviculales</taxon>
        <taxon>Naviculaceae</taxon>
        <taxon>Seminavis</taxon>
    </lineage>
</organism>
<evidence type="ECO:0000313" key="2">
    <source>
        <dbReference type="EMBL" id="CAB9515908.1"/>
    </source>
</evidence>
<keyword evidence="3" id="KW-1185">Reference proteome</keyword>
<evidence type="ECO:0000256" key="1">
    <source>
        <dbReference type="SAM" id="MobiDB-lite"/>
    </source>
</evidence>
<gene>
    <name evidence="2" type="ORF">SEMRO_747_G196500.1</name>
</gene>
<proteinExistence type="predicted"/>
<feature type="region of interest" description="Disordered" evidence="1">
    <location>
        <begin position="524"/>
        <end position="553"/>
    </location>
</feature>
<feature type="compositionally biased region" description="Low complexity" evidence="1">
    <location>
        <begin position="524"/>
        <end position="534"/>
    </location>
</feature>
<dbReference type="Proteomes" id="UP001153069">
    <property type="component" value="Unassembled WGS sequence"/>
</dbReference>
<dbReference type="AlphaFoldDB" id="A0A9N8HMI0"/>
<dbReference type="EMBL" id="CAICTM010000746">
    <property type="protein sequence ID" value="CAB9515908.1"/>
    <property type="molecule type" value="Genomic_DNA"/>
</dbReference>
<reference evidence="2" key="1">
    <citation type="submission" date="2020-06" db="EMBL/GenBank/DDBJ databases">
        <authorList>
            <consortium name="Plant Systems Biology data submission"/>
        </authorList>
    </citation>
    <scope>NUCLEOTIDE SEQUENCE</scope>
    <source>
        <strain evidence="2">D6</strain>
    </source>
</reference>
<accession>A0A9N8HMI0</accession>
<dbReference type="OrthoDB" id="38971at2759"/>
<sequence length="553" mass="63518">MGCCSSSPHERRRYLDPADLDEEYVDILPDPNTPLRLRTFGRYRPNQVFVPDDIDGLPSSRIVDKLATPPDTLLYTAEMDNGKAWSCVRPCWLFTPMWPMLIFQILLTNGCKIHFDEICCWVRKEYSSRTYYRVYPNRIEINSPYGRAFGMLGCGSWNADQVFSHPFDRGAFGFRRVPRGVLSLVCCVFPLFGDVVARQRCQCNGPLWYSCTDGWWCDEWPCDMMCCTYRYKGLADGDEAAMASNLALQAYFEGRSLTPAQMEQCLQYWRGHVSEMGDPVHRKRPVLCQDTCSVPSCIPSEKIYQTICQCPRKIPPHYEPTPELQQVYDQYETQRQRQIKRYKEFKEPVRLSTWCRKLACQRCFGRKGVVFCTEGCCCEDDNTHRTMGRCYSNLKQQAPQQDDNPPFAPYSHADWDDDHNAATILERVLGNPPSNVVYRKWQYDPDTKQHIMVQSPAIVVATNSSNDTTNGHHCNHDEPMVLINGHPENKIHRRRKQQDQVYHQQNENSFEVVVDTFDDAADGAAISSSTNSSTEHGSHPPSHAPCTLLKGDF</sequence>
<protein>
    <submittedName>
        <fullName evidence="2">Uncharacterized protein</fullName>
    </submittedName>
</protein>
<comment type="caution">
    <text evidence="2">The sequence shown here is derived from an EMBL/GenBank/DDBJ whole genome shotgun (WGS) entry which is preliminary data.</text>
</comment>
<evidence type="ECO:0000313" key="3">
    <source>
        <dbReference type="Proteomes" id="UP001153069"/>
    </source>
</evidence>
<name>A0A9N8HMI0_9STRA</name>